<dbReference type="Gene3D" id="3.30.1330.60">
    <property type="entry name" value="OmpA-like domain"/>
    <property type="match status" value="1"/>
</dbReference>
<dbReference type="SUPFAM" id="SSF49464">
    <property type="entry name" value="Carboxypeptidase regulatory domain-like"/>
    <property type="match status" value="1"/>
</dbReference>
<sequence>MRIKSLAIFFLLTLAGAGLARAYRPPAFDGGCGLFKVSSARTMGRGMMSVGFLQSDFGGEDRKKGDPFFQGDTNTVKGEVDKHYRGMIRLMVSYAPLDFFEFSVGPRIYATYDRHSNVVGQPGKLRYDGVNYDLALFWLENILLKTKFSYQSKEYGGAPFSYAVGAEPFVSIGFPATTAYMYTDNPKQPERPDSNLVAHGFTELNAHNPDFGAKFLGTLTLGPASLHGNLGFLKAGKAKSGYVIDYDTLVYANPDTSDTNPDILYRADSTSRVHPAVRGTVDRGNQLLWGVGMEVAAGPYVTFLVEASGEKLKNQTFTWGSPARITPGIRFNTPGGFTMDGGCEFKLFRGSTSPNWNAVFGFSVTSSTMKKTAPPPATIIAGKVMIAGTDSMLEATLTSPAINNGAPIMLKPDGSYSINVPAGTYRIRAAAGDSFLWQEKAVSIAQGQTMIVDFGLRRKEYPRGNITGKITDSKTGNAMGATINIFGPDKVMVGTPAVSDLLTGIYSINLPPNIYMVQAQAEGYNTETAPVPVNDKQTFIQNFSLRAIPKKGEKVVLIGIKFKINRADIIPSSYSILDEAAKMLKDNPTIKVEIGGHTDSRGSDAKNQRLSEARAVSVRNYLINIQGIAGDRMTAKGYGESLPIASNKTVKGRAENRRIEFVVMSQQ</sequence>
<organism evidence="7 8">
    <name type="scientific">candidate division TA06 bacterium</name>
    <dbReference type="NCBI Taxonomy" id="2250710"/>
    <lineage>
        <taxon>Bacteria</taxon>
        <taxon>Bacteria division TA06</taxon>
    </lineage>
</organism>
<dbReference type="CDD" id="cd07185">
    <property type="entry name" value="OmpA_C-like"/>
    <property type="match status" value="1"/>
</dbReference>
<evidence type="ECO:0000313" key="7">
    <source>
        <dbReference type="EMBL" id="MBI4726179.1"/>
    </source>
</evidence>
<proteinExistence type="predicted"/>
<dbReference type="PANTHER" id="PTHR30329:SF21">
    <property type="entry name" value="LIPOPROTEIN YIAD-RELATED"/>
    <property type="match status" value="1"/>
</dbReference>
<evidence type="ECO:0000256" key="3">
    <source>
        <dbReference type="ARBA" id="ARBA00023237"/>
    </source>
</evidence>
<dbReference type="InterPro" id="IPR008969">
    <property type="entry name" value="CarboxyPept-like_regulatory"/>
</dbReference>
<feature type="chain" id="PRO_5036898314" evidence="5">
    <location>
        <begin position="23"/>
        <end position="667"/>
    </location>
</feature>
<dbReference type="PROSITE" id="PS51123">
    <property type="entry name" value="OMPA_2"/>
    <property type="match status" value="1"/>
</dbReference>
<dbReference type="Proteomes" id="UP000736328">
    <property type="component" value="Unassembled WGS sequence"/>
</dbReference>
<evidence type="ECO:0000256" key="5">
    <source>
        <dbReference type="SAM" id="SignalP"/>
    </source>
</evidence>
<comment type="caution">
    <text evidence="7">The sequence shown here is derived from an EMBL/GenBank/DDBJ whole genome shotgun (WGS) entry which is preliminary data.</text>
</comment>
<dbReference type="EMBL" id="JACQXR010000036">
    <property type="protein sequence ID" value="MBI4726179.1"/>
    <property type="molecule type" value="Genomic_DNA"/>
</dbReference>
<feature type="domain" description="OmpA-like" evidence="6">
    <location>
        <begin position="551"/>
        <end position="667"/>
    </location>
</feature>
<dbReference type="InterPro" id="IPR006665">
    <property type="entry name" value="OmpA-like"/>
</dbReference>
<gene>
    <name evidence="7" type="ORF">HY768_02970</name>
</gene>
<name>A0A933I9H7_UNCT6</name>
<accession>A0A933I9H7</accession>
<dbReference type="InterPro" id="IPR006664">
    <property type="entry name" value="OMP_bac"/>
</dbReference>
<evidence type="ECO:0000259" key="6">
    <source>
        <dbReference type="PROSITE" id="PS51123"/>
    </source>
</evidence>
<protein>
    <submittedName>
        <fullName evidence="7">OmpA family protein</fullName>
    </submittedName>
</protein>
<dbReference type="SUPFAM" id="SSF103088">
    <property type="entry name" value="OmpA-like"/>
    <property type="match status" value="1"/>
</dbReference>
<feature type="signal peptide" evidence="5">
    <location>
        <begin position="1"/>
        <end position="22"/>
    </location>
</feature>
<keyword evidence="3" id="KW-0998">Cell outer membrane</keyword>
<dbReference type="InterPro" id="IPR050330">
    <property type="entry name" value="Bact_OuterMem_StrucFunc"/>
</dbReference>
<evidence type="ECO:0000256" key="4">
    <source>
        <dbReference type="PROSITE-ProRule" id="PRU00473"/>
    </source>
</evidence>
<keyword evidence="5" id="KW-0732">Signal</keyword>
<dbReference type="PANTHER" id="PTHR30329">
    <property type="entry name" value="STATOR ELEMENT OF FLAGELLAR MOTOR COMPLEX"/>
    <property type="match status" value="1"/>
</dbReference>
<dbReference type="AlphaFoldDB" id="A0A933I9H7"/>
<dbReference type="PRINTS" id="PR01021">
    <property type="entry name" value="OMPADOMAIN"/>
</dbReference>
<evidence type="ECO:0000256" key="1">
    <source>
        <dbReference type="ARBA" id="ARBA00004442"/>
    </source>
</evidence>
<dbReference type="GO" id="GO:0009279">
    <property type="term" value="C:cell outer membrane"/>
    <property type="evidence" value="ECO:0007669"/>
    <property type="project" value="UniProtKB-SubCell"/>
</dbReference>
<reference evidence="7" key="1">
    <citation type="submission" date="2020-07" db="EMBL/GenBank/DDBJ databases">
        <title>Huge and variable diversity of episymbiotic CPR bacteria and DPANN archaea in groundwater ecosystems.</title>
        <authorList>
            <person name="He C.Y."/>
            <person name="Keren R."/>
            <person name="Whittaker M."/>
            <person name="Farag I.F."/>
            <person name="Doudna J."/>
            <person name="Cate J.H.D."/>
            <person name="Banfield J.F."/>
        </authorList>
    </citation>
    <scope>NUCLEOTIDE SEQUENCE</scope>
    <source>
        <strain evidence="7">NC_groundwater_1520_Pr4_B-0.1um_53_5</strain>
    </source>
</reference>
<dbReference type="Gene3D" id="2.60.40.1120">
    <property type="entry name" value="Carboxypeptidase-like, regulatory domain"/>
    <property type="match status" value="2"/>
</dbReference>
<evidence type="ECO:0000256" key="2">
    <source>
        <dbReference type="ARBA" id="ARBA00023136"/>
    </source>
</evidence>
<evidence type="ECO:0000313" key="8">
    <source>
        <dbReference type="Proteomes" id="UP000736328"/>
    </source>
</evidence>
<comment type="subcellular location">
    <subcellularLocation>
        <location evidence="1">Cell outer membrane</location>
    </subcellularLocation>
</comment>
<dbReference type="Pfam" id="PF00691">
    <property type="entry name" value="OmpA"/>
    <property type="match status" value="1"/>
</dbReference>
<dbReference type="InterPro" id="IPR036737">
    <property type="entry name" value="OmpA-like_sf"/>
</dbReference>
<keyword evidence="2 4" id="KW-0472">Membrane</keyword>